<dbReference type="PRINTS" id="PR00081">
    <property type="entry name" value="GDHRDH"/>
</dbReference>
<keyword evidence="4" id="KW-1185">Reference proteome</keyword>
<keyword evidence="1" id="KW-0812">Transmembrane</keyword>
<feature type="transmembrane region" description="Helical" evidence="1">
    <location>
        <begin position="841"/>
        <end position="866"/>
    </location>
</feature>
<dbReference type="AlphaFoldDB" id="A0A6L2PFU8"/>
<dbReference type="SUPFAM" id="SSF51735">
    <property type="entry name" value="NAD(P)-binding Rossmann-fold domains"/>
    <property type="match status" value="1"/>
</dbReference>
<gene>
    <name evidence="3" type="ORF">Cfor_02855</name>
</gene>
<evidence type="ECO:0000256" key="1">
    <source>
        <dbReference type="SAM" id="Phobius"/>
    </source>
</evidence>
<dbReference type="Pfam" id="PF00106">
    <property type="entry name" value="adh_short"/>
    <property type="match status" value="1"/>
</dbReference>
<dbReference type="PANTHER" id="PTHR31701:SF2">
    <property type="entry name" value="ENDOPLASMIC RETICULUM MEMBRANE-ASSOCIATED RNA DEGRADATION PROTEIN"/>
    <property type="match status" value="1"/>
</dbReference>
<comment type="caution">
    <text evidence="3">The sequence shown here is derived from an EMBL/GenBank/DDBJ whole genome shotgun (WGS) entry which is preliminary data.</text>
</comment>
<dbReference type="EMBL" id="BLKM01000142">
    <property type="protein sequence ID" value="GFG29465.1"/>
    <property type="molecule type" value="Genomic_DNA"/>
</dbReference>
<evidence type="ECO:0000313" key="4">
    <source>
        <dbReference type="Proteomes" id="UP000502823"/>
    </source>
</evidence>
<dbReference type="Pfam" id="PF13910">
    <property type="entry name" value="DUF4209"/>
    <property type="match status" value="1"/>
</dbReference>
<dbReference type="InterPro" id="IPR002347">
    <property type="entry name" value="SDR_fam"/>
</dbReference>
<keyword evidence="1" id="KW-0472">Membrane</keyword>
<dbReference type="CDD" id="cd05325">
    <property type="entry name" value="carb_red_sniffer_like_SDR_c"/>
    <property type="match status" value="1"/>
</dbReference>
<sequence>MEDYKEKTGKMYSVEQGPTLVALQEIAEKHKNVHILQLDVTDFGSYDRVVKNVESVVQDEGLNILFNNAGISPKFTRINLVKVEQMTSGFVTNTVAPLMLTKAFVPLLKRAAQNKSSESLSASRAVVVNLSSILGSIAENSQGGLYPYRASKAALNAVTRSMSVDLKPDGIVVTSMHPGWVKTEMGGPNATMSVEESVSSIIKTVLSLSEQHSGKFLQYDGKEVPCSEYTPIMAERQIGSIHHTFLSSYVRHLLVEIGVEIRNNSATDISNLYLTSNNTLNWNNIGILLGNLPDCFNIHNQPSEWFRTAVHNLWPLFIEAHRCIINCTLQQQAQLWKLSQWTRKEKEIQECYEQFSSFSPTGTVEAVLLLTSIIERSLGNVFLLKGQNVPFLLRDLLSTEELGSILGIVPIMFIQVLLGTPLALNLRNVTWHGFPCPDEIAPELGAILFLVIASMGEILATKNITVDSVPQRPQFSAMIYHSNMLEGCFPDFVSHKTEVENILLKSRHIPHSHLVYWDAILEHYFQSRYGQCLLLLLPQMEQVLRSIFCWANGCPERVLTAESTSFYTTLDEILAENISDKQTNKMRAVLGDSIIEMLQDIFVHQKGPRIRDKVSHGECDLCDIPQILTNHIICATVAVIIQAEEEEESGKCSMDLYNTVQNLTDDMKVCSSDYFSVKTVVKLENQIRDVSKKYASKFHPSSLLKMSIAEVACKLMEWETYPRPESVEGLRCKPWEELIQEDRAHLLQLKHDLWSSMPGIITLNKHDYVNSFSGVAGFITEYKILTVYRSKTETDMLNVLKQIIDNVQLICRQVEEGLSDKYQLLASHMLRSRQRETYHRMLNTVPCLHTAIHCVVLILIIIVMHINSVPVASSEEYQHMYRFLKQVLKYVQNWTTYTSIERNRWNEVLTSTSIFSVHINRALQQNFIFRGIHNPTTTPPKD</sequence>
<dbReference type="PRINTS" id="PR00080">
    <property type="entry name" value="SDRFAMILY"/>
</dbReference>
<dbReference type="InterPro" id="IPR025209">
    <property type="entry name" value="DUF4209"/>
</dbReference>
<reference evidence="4" key="1">
    <citation type="submission" date="2020-01" db="EMBL/GenBank/DDBJ databases">
        <title>Draft genome sequence of the Termite Coptotermes fromosanus.</title>
        <authorList>
            <person name="Itakura S."/>
            <person name="Yosikawa Y."/>
            <person name="Umezawa K."/>
        </authorList>
    </citation>
    <scope>NUCLEOTIDE SEQUENCE [LARGE SCALE GENOMIC DNA]</scope>
</reference>
<dbReference type="InterPro" id="IPR036291">
    <property type="entry name" value="NAD(P)-bd_dom_sf"/>
</dbReference>
<evidence type="ECO:0000313" key="3">
    <source>
        <dbReference type="EMBL" id="GFG29465.1"/>
    </source>
</evidence>
<evidence type="ECO:0000259" key="2">
    <source>
        <dbReference type="Pfam" id="PF13910"/>
    </source>
</evidence>
<organism evidence="3 4">
    <name type="scientific">Coptotermes formosanus</name>
    <name type="common">Formosan subterranean termite</name>
    <dbReference type="NCBI Taxonomy" id="36987"/>
    <lineage>
        <taxon>Eukaryota</taxon>
        <taxon>Metazoa</taxon>
        <taxon>Ecdysozoa</taxon>
        <taxon>Arthropoda</taxon>
        <taxon>Hexapoda</taxon>
        <taxon>Insecta</taxon>
        <taxon>Pterygota</taxon>
        <taxon>Neoptera</taxon>
        <taxon>Polyneoptera</taxon>
        <taxon>Dictyoptera</taxon>
        <taxon>Blattodea</taxon>
        <taxon>Blattoidea</taxon>
        <taxon>Termitoidae</taxon>
        <taxon>Rhinotermitidae</taxon>
        <taxon>Coptotermes</taxon>
    </lineage>
</organism>
<dbReference type="InParanoid" id="A0A6L2PFU8"/>
<name>A0A6L2PFU8_COPFO</name>
<dbReference type="InterPro" id="IPR039635">
    <property type="entry name" value="ERMARD"/>
</dbReference>
<feature type="domain" description="DUF4209" evidence="2">
    <location>
        <begin position="375"/>
        <end position="454"/>
    </location>
</feature>
<protein>
    <recommendedName>
        <fullName evidence="2">DUF4209 domain-containing protein</fullName>
    </recommendedName>
</protein>
<proteinExistence type="predicted"/>
<dbReference type="OrthoDB" id="49386at2759"/>
<dbReference type="Gene3D" id="3.40.50.720">
    <property type="entry name" value="NAD(P)-binding Rossmann-like Domain"/>
    <property type="match status" value="1"/>
</dbReference>
<accession>A0A6L2PFU8</accession>
<dbReference type="PANTHER" id="PTHR31701">
    <property type="entry name" value="ENDOPLASMIC RETICULUM MEMBRANE-ASSOCIATED RNA DEGRADATION PROTEIN"/>
    <property type="match status" value="1"/>
</dbReference>
<dbReference type="Proteomes" id="UP000502823">
    <property type="component" value="Unassembled WGS sequence"/>
</dbReference>
<keyword evidence="1" id="KW-1133">Transmembrane helix</keyword>